<gene>
    <name evidence="12" type="primary">rnj</name>
    <name evidence="15" type="ORF">D271_01672</name>
</gene>
<name>M5J828_9LACO</name>
<comment type="caution">
    <text evidence="12">Lacks conserved residue(s) required for the propagation of feature annotation.</text>
</comment>
<sequence>MSSVKIIPFGGVRENAKNMYAVEINDEIFILDCGLKYPENELLGIDIVIPDFEYLRTRKKDIAGVFLTHGHADAIGALPYFVSEFDVPVFGSELTIELAKIACESESKAKKFNDFHVVTEKTEIDFKHATVSFFKTTHSIPESLGIVLGTDEGSIVYTGDFKFDQTAAAGYQTDFARLAQIGQSGVLALMSDSANAENTDNRQQVADEYEIADLISSNFEYQTGRIIVACKASNILRVQQVLNAAAENERKVFLTGRDLEKIVQTAIRLDKLHLPEDDLLVPISEIGNYKDDQIVVLEAGRSGEPLKSLQKMALRRHKNIELHKGDLVYITTTPSHAMETMVAKTRDMIYRAGAEVKAISDEINSSGHASRNDLQLLMNLLQPRYVVPVQGEYRLLAANAEWAKELGIAPKDIFILSKGDVLEYQKGKMLVAEKITVGNTMIDGIGVGDIGNIVLHDRKLLSEDGIFIAVVTIDQRKRKIIDSPKITSRGFVYVKNSRDLMNESAEIVRKSVQQNLDNKEFDWSQLKQDVRDKLNHFLYEQTGRHPVILPVIMEVNQYNHRRNKGQSNKKDNANSGSTKGKGTKKRPKKRENNNKADGPKKKPAHRTRRTRRKKPVSAGENKKN</sequence>
<dbReference type="GO" id="GO:0004534">
    <property type="term" value="F:5'-3' RNA exonuclease activity"/>
    <property type="evidence" value="ECO:0007669"/>
    <property type="project" value="UniProtKB-UniRule"/>
</dbReference>
<comment type="subunit">
    <text evidence="12">Homodimer, may be a subunit of the RNA degradosome.</text>
</comment>
<dbReference type="PANTHER" id="PTHR43694">
    <property type="entry name" value="RIBONUCLEASE J"/>
    <property type="match status" value="1"/>
</dbReference>
<dbReference type="GO" id="GO:0008270">
    <property type="term" value="F:zinc ion binding"/>
    <property type="evidence" value="ECO:0007669"/>
    <property type="project" value="InterPro"/>
</dbReference>
<evidence type="ECO:0000313" key="15">
    <source>
        <dbReference type="EMBL" id="EKW99539.1"/>
    </source>
</evidence>
<keyword evidence="16" id="KW-1185">Reference proteome</keyword>
<dbReference type="HAMAP" id="MF_01491">
    <property type="entry name" value="RNase_J_bact"/>
    <property type="match status" value="1"/>
</dbReference>
<dbReference type="GO" id="GO:0004521">
    <property type="term" value="F:RNA endonuclease activity"/>
    <property type="evidence" value="ECO:0007669"/>
    <property type="project" value="UniProtKB-UniRule"/>
</dbReference>
<dbReference type="GO" id="GO:0006364">
    <property type="term" value="P:rRNA processing"/>
    <property type="evidence" value="ECO:0007669"/>
    <property type="project" value="UniProtKB-UniRule"/>
</dbReference>
<organism evidence="15 16">
    <name type="scientific">Ligilactobacillus saerimneri 30a</name>
    <dbReference type="NCBI Taxonomy" id="1227363"/>
    <lineage>
        <taxon>Bacteria</taxon>
        <taxon>Bacillati</taxon>
        <taxon>Bacillota</taxon>
        <taxon>Bacilli</taxon>
        <taxon>Lactobacillales</taxon>
        <taxon>Lactobacillaceae</taxon>
        <taxon>Ligilactobacillus</taxon>
    </lineage>
</organism>
<evidence type="ECO:0000259" key="14">
    <source>
        <dbReference type="SMART" id="SM00849"/>
    </source>
</evidence>
<dbReference type="STRING" id="1227363.D271_01672"/>
<dbReference type="InterPro" id="IPR036866">
    <property type="entry name" value="RibonucZ/Hydroxyglut_hydro"/>
</dbReference>
<evidence type="ECO:0000256" key="9">
    <source>
        <dbReference type="ARBA" id="ARBA00022833"/>
    </source>
</evidence>
<dbReference type="Proteomes" id="UP000011912">
    <property type="component" value="Unassembled WGS sequence"/>
</dbReference>
<evidence type="ECO:0000256" key="10">
    <source>
        <dbReference type="ARBA" id="ARBA00022839"/>
    </source>
</evidence>
<dbReference type="InterPro" id="IPR055132">
    <property type="entry name" value="RNase_J_b_CASP"/>
</dbReference>
<dbReference type="EC" id="3.1.-.-" evidence="12"/>
<dbReference type="NCBIfam" id="TIGR00649">
    <property type="entry name" value="MG423"/>
    <property type="match status" value="1"/>
</dbReference>
<keyword evidence="9" id="KW-0862">Zinc</keyword>
<dbReference type="CDD" id="cd07714">
    <property type="entry name" value="RNaseJ_MBL-fold"/>
    <property type="match status" value="1"/>
</dbReference>
<evidence type="ECO:0000256" key="11">
    <source>
        <dbReference type="ARBA" id="ARBA00022884"/>
    </source>
</evidence>
<dbReference type="SMART" id="SM00849">
    <property type="entry name" value="Lactamase_B"/>
    <property type="match status" value="1"/>
</dbReference>
<keyword evidence="4 12" id="KW-0698">rRNA processing</keyword>
<feature type="compositionally biased region" description="Basic and acidic residues" evidence="13">
    <location>
        <begin position="590"/>
        <end position="600"/>
    </location>
</feature>
<dbReference type="PANTHER" id="PTHR43694:SF4">
    <property type="entry name" value="RIBONUCLEASE J 2"/>
    <property type="match status" value="1"/>
</dbReference>
<reference evidence="15 16" key="1">
    <citation type="journal article" date="2013" name="Genome Announc.">
        <title>Genome Sequence of Lactobacillus saerimneri 30a (Formerly Lactobacillus sp. Strain 30a), a Reference Lactic Acid Bacterium Strain Producing Biogenic Amines.</title>
        <authorList>
            <person name="Romano A."/>
            <person name="Trip H."/>
            <person name="Campbell-Sills H."/>
            <person name="Bouchez O."/>
            <person name="Sherman D."/>
            <person name="Lolkema J.S."/>
            <person name="Lucas P.M."/>
        </authorList>
    </citation>
    <scope>NUCLEOTIDE SEQUENCE [LARGE SCALE GENOMIC DNA]</scope>
    <source>
        <strain evidence="15 16">30a</strain>
    </source>
</reference>
<evidence type="ECO:0000256" key="12">
    <source>
        <dbReference type="HAMAP-Rule" id="MF_01491"/>
    </source>
</evidence>
<evidence type="ECO:0000256" key="6">
    <source>
        <dbReference type="ARBA" id="ARBA00022723"/>
    </source>
</evidence>
<dbReference type="Gene3D" id="3.40.50.10710">
    <property type="entry name" value="Metallo-hydrolase/oxidoreductase"/>
    <property type="match status" value="1"/>
</dbReference>
<dbReference type="InterPro" id="IPR041636">
    <property type="entry name" value="RNase_J_C"/>
</dbReference>
<keyword evidence="5 12" id="KW-0540">Nuclease</keyword>
<dbReference type="InterPro" id="IPR011108">
    <property type="entry name" value="RMMBL"/>
</dbReference>
<dbReference type="InterPro" id="IPR004613">
    <property type="entry name" value="RNase_J"/>
</dbReference>
<comment type="function">
    <text evidence="12">An RNase that has 5'-3' exonuclease and possibly endonuclease activity. Involved in maturation of rRNA and in some organisms also mRNA maturation and/or decay.</text>
</comment>
<dbReference type="Pfam" id="PF22505">
    <property type="entry name" value="RNase_J_b_CASP"/>
    <property type="match status" value="1"/>
</dbReference>
<dbReference type="AlphaFoldDB" id="M5J828"/>
<evidence type="ECO:0000256" key="1">
    <source>
        <dbReference type="ARBA" id="ARBA00001947"/>
    </source>
</evidence>
<comment type="similarity">
    <text evidence="12">Belongs to the metallo-beta-lactamase superfamily. RNA-metabolizing metallo-beta-lactamase-like family. Bacterial RNase J subfamily.</text>
</comment>
<dbReference type="Pfam" id="PF17770">
    <property type="entry name" value="RNase_J_C"/>
    <property type="match status" value="1"/>
</dbReference>
<dbReference type="EMBL" id="ANAG01000005">
    <property type="protein sequence ID" value="EKW99539.1"/>
    <property type="molecule type" value="Genomic_DNA"/>
</dbReference>
<keyword evidence="3 12" id="KW-0963">Cytoplasm</keyword>
<evidence type="ECO:0000256" key="7">
    <source>
        <dbReference type="ARBA" id="ARBA00022759"/>
    </source>
</evidence>
<dbReference type="Gene3D" id="3.60.15.10">
    <property type="entry name" value="Ribonuclease Z/Hydroxyacylglutathione hydrolase-like"/>
    <property type="match status" value="1"/>
</dbReference>
<dbReference type="PATRIC" id="fig|1227363.6.peg.325"/>
<evidence type="ECO:0000256" key="8">
    <source>
        <dbReference type="ARBA" id="ARBA00022801"/>
    </source>
</evidence>
<evidence type="ECO:0000256" key="13">
    <source>
        <dbReference type="SAM" id="MobiDB-lite"/>
    </source>
</evidence>
<dbReference type="InterPro" id="IPR030854">
    <property type="entry name" value="RNase_J_bac"/>
</dbReference>
<dbReference type="Gene3D" id="3.10.20.580">
    <property type="match status" value="1"/>
</dbReference>
<evidence type="ECO:0000256" key="3">
    <source>
        <dbReference type="ARBA" id="ARBA00022490"/>
    </source>
</evidence>
<dbReference type="Pfam" id="PF00753">
    <property type="entry name" value="Lactamase_B"/>
    <property type="match status" value="1"/>
</dbReference>
<dbReference type="InterPro" id="IPR042173">
    <property type="entry name" value="RNase_J_2"/>
</dbReference>
<dbReference type="RefSeq" id="WP_009551807.1">
    <property type="nucleotide sequence ID" value="NZ_ANAG01000005.1"/>
</dbReference>
<dbReference type="FunFam" id="3.10.20.580:FF:000001">
    <property type="entry name" value="Ribonuclease J"/>
    <property type="match status" value="1"/>
</dbReference>
<dbReference type="GO" id="GO:0003723">
    <property type="term" value="F:RNA binding"/>
    <property type="evidence" value="ECO:0007669"/>
    <property type="project" value="UniProtKB-UniRule"/>
</dbReference>
<comment type="caution">
    <text evidence="15">The sequence shown here is derived from an EMBL/GenBank/DDBJ whole genome shotgun (WGS) entry which is preliminary data.</text>
</comment>
<dbReference type="InterPro" id="IPR001279">
    <property type="entry name" value="Metallo-B-lactamas"/>
</dbReference>
<keyword evidence="11 12" id="KW-0694">RNA-binding</keyword>
<keyword evidence="7 12" id="KW-0255">Endonuclease</keyword>
<comment type="subcellular location">
    <subcellularLocation>
        <location evidence="2 12">Cytoplasm</location>
    </subcellularLocation>
</comment>
<feature type="compositionally biased region" description="Basic residues" evidence="13">
    <location>
        <begin position="601"/>
        <end position="615"/>
    </location>
</feature>
<evidence type="ECO:0000256" key="2">
    <source>
        <dbReference type="ARBA" id="ARBA00004496"/>
    </source>
</evidence>
<dbReference type="GO" id="GO:0005737">
    <property type="term" value="C:cytoplasm"/>
    <property type="evidence" value="ECO:0007669"/>
    <property type="project" value="UniProtKB-SubCell"/>
</dbReference>
<evidence type="ECO:0000256" key="5">
    <source>
        <dbReference type="ARBA" id="ARBA00022722"/>
    </source>
</evidence>
<evidence type="ECO:0000313" key="16">
    <source>
        <dbReference type="Proteomes" id="UP000011912"/>
    </source>
</evidence>
<accession>M5J828</accession>
<dbReference type="SUPFAM" id="SSF56281">
    <property type="entry name" value="Metallo-hydrolase/oxidoreductase"/>
    <property type="match status" value="1"/>
</dbReference>
<keyword evidence="8 12" id="KW-0378">Hydrolase</keyword>
<comment type="cofactor">
    <cofactor evidence="1">
        <name>Zn(2+)</name>
        <dbReference type="ChEBI" id="CHEBI:29105"/>
    </cofactor>
</comment>
<keyword evidence="6" id="KW-0479">Metal-binding</keyword>
<protein>
    <recommendedName>
        <fullName evidence="12">Ribonuclease J</fullName>
        <shortName evidence="12">RNase J</shortName>
        <ecNumber evidence="12">3.1.-.-</ecNumber>
    </recommendedName>
</protein>
<keyword evidence="10 12" id="KW-0269">Exonuclease</keyword>
<feature type="region of interest" description="Disordered" evidence="13">
    <location>
        <begin position="561"/>
        <end position="624"/>
    </location>
</feature>
<evidence type="ECO:0000256" key="4">
    <source>
        <dbReference type="ARBA" id="ARBA00022552"/>
    </source>
</evidence>
<dbReference type="Pfam" id="PF07521">
    <property type="entry name" value="RMMBL"/>
    <property type="match status" value="1"/>
</dbReference>
<feature type="domain" description="Metallo-beta-lactamase" evidence="14">
    <location>
        <begin position="16"/>
        <end position="213"/>
    </location>
</feature>
<proteinExistence type="inferred from homology"/>